<name>A0A843YTT0_9BURK</name>
<dbReference type="PANTHER" id="PTHR35936:SF35">
    <property type="entry name" value="L-CYSTINE-BINDING PROTEIN TCYJ"/>
    <property type="match status" value="1"/>
</dbReference>
<dbReference type="PANTHER" id="PTHR35936">
    <property type="entry name" value="MEMBRANE-BOUND LYTIC MUREIN TRANSGLYCOSYLASE F"/>
    <property type="match status" value="1"/>
</dbReference>
<evidence type="ECO:0000256" key="1">
    <source>
        <dbReference type="ARBA" id="ARBA00004196"/>
    </source>
</evidence>
<evidence type="ECO:0000259" key="6">
    <source>
        <dbReference type="SMART" id="SM00062"/>
    </source>
</evidence>
<keyword evidence="3 5" id="KW-0732">Signal</keyword>
<gene>
    <name evidence="7" type="ORF">GEV47_05015</name>
</gene>
<keyword evidence="8" id="KW-1185">Reference proteome</keyword>
<dbReference type="SUPFAM" id="SSF53850">
    <property type="entry name" value="Periplasmic binding protein-like II"/>
    <property type="match status" value="1"/>
</dbReference>
<evidence type="ECO:0000256" key="4">
    <source>
        <dbReference type="RuleBase" id="RU003744"/>
    </source>
</evidence>
<feature type="chain" id="PRO_5032674570" evidence="5">
    <location>
        <begin position="28"/>
        <end position="280"/>
    </location>
</feature>
<dbReference type="RefSeq" id="WP_153233572.1">
    <property type="nucleotide sequence ID" value="NZ_WINI01000001.1"/>
</dbReference>
<dbReference type="GO" id="GO:0030313">
    <property type="term" value="C:cell envelope"/>
    <property type="evidence" value="ECO:0007669"/>
    <property type="project" value="UniProtKB-SubCell"/>
</dbReference>
<evidence type="ECO:0000313" key="7">
    <source>
        <dbReference type="EMBL" id="MQR00046.1"/>
    </source>
</evidence>
<protein>
    <submittedName>
        <fullName evidence="7">Transporter substrate-binding domain-containing protein</fullName>
    </submittedName>
</protein>
<feature type="signal peptide" evidence="5">
    <location>
        <begin position="1"/>
        <end position="27"/>
    </location>
</feature>
<dbReference type="CDD" id="cd13712">
    <property type="entry name" value="PBP2_FliY"/>
    <property type="match status" value="1"/>
</dbReference>
<dbReference type="InterPro" id="IPR001638">
    <property type="entry name" value="Solute-binding_3/MltF_N"/>
</dbReference>
<dbReference type="PROSITE" id="PS01039">
    <property type="entry name" value="SBP_BACTERIAL_3"/>
    <property type="match status" value="1"/>
</dbReference>
<dbReference type="Pfam" id="PF00497">
    <property type="entry name" value="SBP_bac_3"/>
    <property type="match status" value="1"/>
</dbReference>
<dbReference type="OrthoDB" id="368476at2"/>
<dbReference type="EMBL" id="WINI01000001">
    <property type="protein sequence ID" value="MQR00046.1"/>
    <property type="molecule type" value="Genomic_DNA"/>
</dbReference>
<comment type="similarity">
    <text evidence="2 4">Belongs to the bacterial solute-binding protein 3 family.</text>
</comment>
<dbReference type="InterPro" id="IPR018313">
    <property type="entry name" value="SBP_3_CS"/>
</dbReference>
<dbReference type="Gene3D" id="3.40.190.10">
    <property type="entry name" value="Periplasmic binding protein-like II"/>
    <property type="match status" value="2"/>
</dbReference>
<comment type="subcellular location">
    <subcellularLocation>
        <location evidence="1">Cell envelope</location>
    </subcellularLocation>
</comment>
<accession>A0A843YTT0</accession>
<evidence type="ECO:0000313" key="8">
    <source>
        <dbReference type="Proteomes" id="UP000451565"/>
    </source>
</evidence>
<evidence type="ECO:0000256" key="3">
    <source>
        <dbReference type="ARBA" id="ARBA00022729"/>
    </source>
</evidence>
<dbReference type="Proteomes" id="UP000451565">
    <property type="component" value="Unassembled WGS sequence"/>
</dbReference>
<evidence type="ECO:0000256" key="2">
    <source>
        <dbReference type="ARBA" id="ARBA00010333"/>
    </source>
</evidence>
<proteinExistence type="inferred from homology"/>
<feature type="domain" description="Solute-binding protein family 3/N-terminal" evidence="6">
    <location>
        <begin position="39"/>
        <end position="261"/>
    </location>
</feature>
<comment type="caution">
    <text evidence="7">The sequence shown here is derived from an EMBL/GenBank/DDBJ whole genome shotgun (WGS) entry which is preliminary data.</text>
</comment>
<sequence length="280" mass="30136">MASHSLSKLSKIAAAVLISSFAVHSFAADLLDTVKARGTLKVAMEGTYPPFNSKDPKNGQLVGFEVDVANLIAKKLGVKAEFTTTEWSGILAGLAANKYDVIMNQVGITDERKKAFDFSIPYTLSSPQLIVRKNETRSFKTLEDLKGLKLGLGQGTNFEQKAKAVPGIDVKTYPGAPEYLADLASGRIDAALNDRLLIAYLLKNANLPLKPGAQIVGSVDKIGIPFQKGNPKFEAALNQAIDQIMKDGSFKQASCKWFGIDVSKEPTVASRDDHCPVAAH</sequence>
<organism evidence="7 8">
    <name type="scientific">Glaciimonas soli</name>
    <dbReference type="NCBI Taxonomy" id="2590999"/>
    <lineage>
        <taxon>Bacteria</taxon>
        <taxon>Pseudomonadati</taxon>
        <taxon>Pseudomonadota</taxon>
        <taxon>Betaproteobacteria</taxon>
        <taxon>Burkholderiales</taxon>
        <taxon>Oxalobacteraceae</taxon>
        <taxon>Glaciimonas</taxon>
    </lineage>
</organism>
<reference evidence="7 8" key="1">
    <citation type="submission" date="2019-10" db="EMBL/GenBank/DDBJ databases">
        <title>Glaciimonas soli sp. nov., a psychrophilic bacterium isolated from the forest soil of a high elevation mountain in Taiwan.</title>
        <authorList>
            <person name="Wang L.-T."/>
            <person name="Shieh W.Y."/>
        </authorList>
    </citation>
    <scope>NUCLEOTIDE SEQUENCE [LARGE SCALE GENOMIC DNA]</scope>
    <source>
        <strain evidence="7 8">GS1</strain>
    </source>
</reference>
<dbReference type="AlphaFoldDB" id="A0A843YTT0"/>
<dbReference type="SMART" id="SM00062">
    <property type="entry name" value="PBPb"/>
    <property type="match status" value="1"/>
</dbReference>
<evidence type="ECO:0000256" key="5">
    <source>
        <dbReference type="SAM" id="SignalP"/>
    </source>
</evidence>